<evidence type="ECO:0000259" key="2">
    <source>
        <dbReference type="PROSITE" id="PS50127"/>
    </source>
</evidence>
<dbReference type="Pfam" id="PF00179">
    <property type="entry name" value="UQ_con"/>
    <property type="match status" value="1"/>
</dbReference>
<feature type="compositionally biased region" description="Acidic residues" evidence="1">
    <location>
        <begin position="263"/>
        <end position="276"/>
    </location>
</feature>
<evidence type="ECO:0000256" key="1">
    <source>
        <dbReference type="SAM" id="MobiDB-lite"/>
    </source>
</evidence>
<dbReference type="Gene3D" id="3.10.110.10">
    <property type="entry name" value="Ubiquitin Conjugating Enzyme"/>
    <property type="match status" value="1"/>
</dbReference>
<evidence type="ECO:0000313" key="3">
    <source>
        <dbReference type="EMBL" id="VIO53596.1"/>
    </source>
</evidence>
<feature type="compositionally biased region" description="Low complexity" evidence="1">
    <location>
        <begin position="885"/>
        <end position="900"/>
    </location>
</feature>
<reference evidence="3" key="1">
    <citation type="submission" date="2019-04" db="EMBL/GenBank/DDBJ databases">
        <authorList>
            <person name="Melise S."/>
            <person name="Noan J."/>
            <person name="Okalmin O."/>
        </authorList>
    </citation>
    <scope>NUCLEOTIDE SEQUENCE</scope>
    <source>
        <strain evidence="3">FN9</strain>
    </source>
</reference>
<gene>
    <name evidence="3" type="ORF">FUG_LOCUS89381</name>
</gene>
<dbReference type="InterPro" id="IPR016135">
    <property type="entry name" value="UBQ-conjugating_enzyme/RWD"/>
</dbReference>
<feature type="domain" description="UBC core" evidence="2">
    <location>
        <begin position="49"/>
        <end position="219"/>
    </location>
</feature>
<organism evidence="3">
    <name type="scientific">Gibberella zeae</name>
    <name type="common">Wheat head blight fungus</name>
    <name type="synonym">Fusarium graminearum</name>
    <dbReference type="NCBI Taxonomy" id="5518"/>
    <lineage>
        <taxon>Eukaryota</taxon>
        <taxon>Fungi</taxon>
        <taxon>Dikarya</taxon>
        <taxon>Ascomycota</taxon>
        <taxon>Pezizomycotina</taxon>
        <taxon>Sordariomycetes</taxon>
        <taxon>Hypocreomycetidae</taxon>
        <taxon>Hypocreales</taxon>
        <taxon>Nectriaceae</taxon>
        <taxon>Fusarium</taxon>
    </lineage>
</organism>
<feature type="region of interest" description="Disordered" evidence="1">
    <location>
        <begin position="261"/>
        <end position="300"/>
    </location>
</feature>
<feature type="region of interest" description="Disordered" evidence="1">
    <location>
        <begin position="919"/>
        <end position="965"/>
    </location>
</feature>
<dbReference type="PROSITE" id="PS50127">
    <property type="entry name" value="UBC_2"/>
    <property type="match status" value="1"/>
</dbReference>
<dbReference type="SUPFAM" id="SSF54495">
    <property type="entry name" value="UBC-like"/>
    <property type="match status" value="1"/>
</dbReference>
<protein>
    <recommendedName>
        <fullName evidence="2">UBC core domain-containing protein</fullName>
    </recommendedName>
</protein>
<sequence length="965" mass="107471">MAFQSRQQFVLSFYSPVKLVRTYKTLQTWKPTATRTTMSPLNMSALPSLRKQHLLSEFAGLKQACPEGIFVSITPGDATLWYGVLFVRKGPYCPAILRFSISFPDSYPQLPPVVVFTTDMFHPLITPLTTYMYTTDIQESGTVSASDQERLPPGGFSLRHGFPDWFGRGRRSMAEAKHTDQQRLTSPDAAAASISTTPAVAPIPSYTRTGQKSVSAYEVLHYIRSAFDDEAVLDSVPLTAAGNPGAWHAWRTHRKATGKLVEDEATGEAPTSEENDQQPTENANSTPAATPRQPGEWNWDGVWEDRVKKNVSSSLSEPVLYGETKTADDLIKFLEMENNDIDSIDIPVFFYAKLDILLLSPIDKSPLVHPTMTNLGYEVPFWADLDACERAVVNEKPSPLRVTRYNENLQQDIRYAENRYNHNSMKYSQSFQGDGSLTIPKRRNVEAQTIAAGKENVRTPQYNQTLSTPSSRNMYTPGYWAQCNSPPRLLGVTPSPQLSVKKKRQAHTHVRMQPERNRSLSPFSINTLPAAYEMRRPGKARPPLTNLYDRDYMHKEESLLVSNATGWIGYPLPPDNNQQLPPINRLTTLPRQKTVPCVAPNINITPEVTAIEAGCNIFWVAIEVSATPWCAPETKSQPGARWERSDLFMNLAGLTQKDLESTAVDNRSESSGLHNLNVQILPTEQSSIIRILQEQPFPLDRLESGSSIFLLVKVRAHAAKDMQKERRECPQQEIDNLIEALEQELGDSTISYMTVKLSYRLSAFPEWQDVGSASDGMFSTHSKIETVVTASGATNAREVLRRIAARCCDKVGLDHMATLPHTRSRQAIREGSSRCGSSVSTCITMKTPEAPLASSDCTDRDKGAGTSASTRSREGVFSRREPGISATRSQRSSSGKSDSSTLWKGRTLGAETLRGLFPSMAALSTPVQNRETNRRQEDEKTPQTVSPAHDRGKKDTSKWGWATWF</sequence>
<dbReference type="InterPro" id="IPR000608">
    <property type="entry name" value="UBC"/>
</dbReference>
<accession>A0A4E9D514</accession>
<proteinExistence type="predicted"/>
<dbReference type="CDD" id="cd23814">
    <property type="entry name" value="UEV_AKTIP"/>
    <property type="match status" value="1"/>
</dbReference>
<feature type="region of interest" description="Disordered" evidence="1">
    <location>
        <begin position="850"/>
        <end position="904"/>
    </location>
</feature>
<feature type="compositionally biased region" description="Basic and acidic residues" evidence="1">
    <location>
        <begin position="948"/>
        <end position="957"/>
    </location>
</feature>
<feature type="compositionally biased region" description="Polar residues" evidence="1">
    <location>
        <begin position="277"/>
        <end position="288"/>
    </location>
</feature>
<dbReference type="AlphaFoldDB" id="A0A4E9D514"/>
<feature type="compositionally biased region" description="Basic and acidic residues" evidence="1">
    <location>
        <begin position="871"/>
        <end position="882"/>
    </location>
</feature>
<name>A0A4E9D514_GIBZA</name>
<feature type="region of interest" description="Disordered" evidence="1">
    <location>
        <begin position="173"/>
        <end position="206"/>
    </location>
</feature>
<dbReference type="EMBL" id="CAAKMV010000066">
    <property type="protein sequence ID" value="VIO53596.1"/>
    <property type="molecule type" value="Genomic_DNA"/>
</dbReference>
<feature type="compositionally biased region" description="Basic and acidic residues" evidence="1">
    <location>
        <begin position="931"/>
        <end position="941"/>
    </location>
</feature>